<dbReference type="EMBL" id="JAAGLU010000003">
    <property type="protein sequence ID" value="NEC85224.1"/>
    <property type="molecule type" value="Genomic_DNA"/>
</dbReference>
<accession>A0A6B3BIP6</accession>
<evidence type="ECO:0000313" key="1">
    <source>
        <dbReference type="EMBL" id="NEC85224.1"/>
    </source>
</evidence>
<dbReference type="AlphaFoldDB" id="A0A6B3BIP6"/>
<dbReference type="InterPro" id="IPR036388">
    <property type="entry name" value="WH-like_DNA-bd_sf"/>
</dbReference>
<name>A0A6B3BIP6_9ACTN</name>
<dbReference type="SUPFAM" id="SSF88659">
    <property type="entry name" value="Sigma3 and sigma4 domains of RNA polymerase sigma factors"/>
    <property type="match status" value="1"/>
</dbReference>
<organism evidence="1">
    <name type="scientific">Streptomyces sp. SID12501</name>
    <dbReference type="NCBI Taxonomy" id="2706042"/>
    <lineage>
        <taxon>Bacteria</taxon>
        <taxon>Bacillati</taxon>
        <taxon>Actinomycetota</taxon>
        <taxon>Actinomycetes</taxon>
        <taxon>Kitasatosporales</taxon>
        <taxon>Streptomycetaceae</taxon>
        <taxon>Streptomyces</taxon>
    </lineage>
</organism>
<reference evidence="1" key="1">
    <citation type="submission" date="2020-01" db="EMBL/GenBank/DDBJ databases">
        <title>Insect and environment-associated Actinomycetes.</title>
        <authorList>
            <person name="Currrie C."/>
            <person name="Chevrette M."/>
            <person name="Carlson C."/>
            <person name="Stubbendieck R."/>
            <person name="Wendt-Pienkowski E."/>
        </authorList>
    </citation>
    <scope>NUCLEOTIDE SEQUENCE</scope>
    <source>
        <strain evidence="1">SID12501</strain>
    </source>
</reference>
<dbReference type="Gene3D" id="1.10.10.10">
    <property type="entry name" value="Winged helix-like DNA-binding domain superfamily/Winged helix DNA-binding domain"/>
    <property type="match status" value="1"/>
</dbReference>
<dbReference type="SUPFAM" id="SSF88946">
    <property type="entry name" value="Sigma2 domain of RNA polymerase sigma factors"/>
    <property type="match status" value="1"/>
</dbReference>
<dbReference type="InterPro" id="IPR013325">
    <property type="entry name" value="RNA_pol_sigma_r2"/>
</dbReference>
<dbReference type="GO" id="GO:0003700">
    <property type="term" value="F:DNA-binding transcription factor activity"/>
    <property type="evidence" value="ECO:0007669"/>
    <property type="project" value="InterPro"/>
</dbReference>
<proteinExistence type="predicted"/>
<gene>
    <name evidence="1" type="ORF">G3I71_04965</name>
</gene>
<dbReference type="InterPro" id="IPR013324">
    <property type="entry name" value="RNA_pol_sigma_r3/r4-like"/>
</dbReference>
<sequence length="268" mass="29642">MIPLAPEESERLGELFAQFNHLMVPYARRKLMTWRGLSIARAGALAEDIAQEAWVRVARTKDVLQPGLTRDQLHAMLFRTVQQRITEYFAVPMAAEEPMAGEDAADCQTLCLFMTDQCAMAELPTHLRRMVAKLPDKEREALMLALDGTSAEPIGEHVGCNKKTALRLLKAAVLMLKVSNPVLTGGPVDPMSLPLWQREALGGMDLVRRTVLLRLDDEVRSVLLLLEQGVTCVDASKRLSVPIDRVKAVSRCLPHLRSLTADDLAVAA</sequence>
<dbReference type="GO" id="GO:0006352">
    <property type="term" value="P:DNA-templated transcription initiation"/>
    <property type="evidence" value="ECO:0007669"/>
    <property type="project" value="InterPro"/>
</dbReference>
<comment type="caution">
    <text evidence="1">The sequence shown here is derived from an EMBL/GenBank/DDBJ whole genome shotgun (WGS) entry which is preliminary data.</text>
</comment>
<protein>
    <submittedName>
        <fullName evidence="1">Sigma-70 family RNA polymerase sigma factor</fullName>
    </submittedName>
</protein>